<feature type="region of interest" description="Disordered" evidence="1">
    <location>
        <begin position="125"/>
        <end position="151"/>
    </location>
</feature>
<dbReference type="PANTHER" id="PTHR33985">
    <property type="entry name" value="OS02G0491300 PROTEIN-RELATED"/>
    <property type="match status" value="1"/>
</dbReference>
<dbReference type="Gramene" id="TraesARI5D03G02998220.1">
    <property type="protein sequence ID" value="TraesARI5D03G02998220.1.CDS1"/>
    <property type="gene ID" value="TraesARI5D03G02998220"/>
</dbReference>
<dbReference type="PANTHER" id="PTHR33985:SF2">
    <property type="entry name" value="EXPRESSED PROTEIN"/>
    <property type="match status" value="1"/>
</dbReference>
<sequence>MALRLHHLPLLLLLLLLVLSTASATHSPETATASARAHPHHHRSPFGTATAHFHPVPSAAPSMHQNHLHADSQSLLSAVDVDPILADAQATDAAEARPAPLVPPQAEAASPPPTLVLPVPNLAEATPQPQEEGSAPTTPAAATTATTSTLLPLPATVATTATPPPPPAVSDAEQGLQQLSRVLTSLGYNEMASEAPLLAHAPPLARWPGAITVFAAPDAFLQAACPMCSRRHLLEQHIAMGYYPYSELAAAATMKIPSASVGFCIKVATERGPFGIHYARIYADGVEVSHPELYNDGRYVVHGLHGFLRPLTHSCFDGPHHHHLTGRSAASSAATAASVVRIMIRDAMARLRDGGYGFVALAMRVKFAELDKLANLTLFALDDPAIFVGGGHDYVSAVRFHIVPNHRLTRADLHRLRPGTVLPTLAGEGQSLVITHYATGSASSNDDVRINYIPIKEPDVVVNSRIAVHGVYVPFPRLHLADLAVASATDQTNGTCGVGEPFGDCASSAITSPKRQVAPGE</sequence>
<dbReference type="Proteomes" id="UP000019116">
    <property type="component" value="Chromosome 5D"/>
</dbReference>
<dbReference type="InterPro" id="IPR052806">
    <property type="entry name" value="Fasciclin-like_AGP"/>
</dbReference>
<organism evidence="3">
    <name type="scientific">Triticum aestivum</name>
    <name type="common">Wheat</name>
    <dbReference type="NCBI Taxonomy" id="4565"/>
    <lineage>
        <taxon>Eukaryota</taxon>
        <taxon>Viridiplantae</taxon>
        <taxon>Streptophyta</taxon>
        <taxon>Embryophyta</taxon>
        <taxon>Tracheophyta</taxon>
        <taxon>Spermatophyta</taxon>
        <taxon>Magnoliopsida</taxon>
        <taxon>Liliopsida</taxon>
        <taxon>Poales</taxon>
        <taxon>Poaceae</taxon>
        <taxon>BOP clade</taxon>
        <taxon>Pooideae</taxon>
        <taxon>Triticodae</taxon>
        <taxon>Triticeae</taxon>
        <taxon>Triticinae</taxon>
        <taxon>Triticum</taxon>
    </lineage>
</organism>
<feature type="signal peptide" evidence="2">
    <location>
        <begin position="1"/>
        <end position="24"/>
    </location>
</feature>
<proteinExistence type="predicted"/>
<accession>A0A3B6MKK4</accession>
<evidence type="ECO:0000313" key="4">
    <source>
        <dbReference type="Proteomes" id="UP000019116"/>
    </source>
</evidence>
<keyword evidence="2" id="KW-0732">Signal</keyword>
<feature type="region of interest" description="Disordered" evidence="1">
    <location>
        <begin position="29"/>
        <end position="69"/>
    </location>
</feature>
<feature type="compositionally biased region" description="Low complexity" evidence="1">
    <location>
        <begin position="134"/>
        <end position="151"/>
    </location>
</feature>
<dbReference type="Gramene" id="TraesMAC5D03G03043890.1">
    <property type="protein sequence ID" value="TraesMAC5D03G03043890.1.CDS1"/>
    <property type="gene ID" value="TraesMAC5D03G03043890"/>
</dbReference>
<protein>
    <recommendedName>
        <fullName evidence="5">FAS1 domain-containing protein</fullName>
    </recommendedName>
</protein>
<keyword evidence="4" id="KW-1185">Reference proteome</keyword>
<evidence type="ECO:0008006" key="5">
    <source>
        <dbReference type="Google" id="ProtNLM"/>
    </source>
</evidence>
<dbReference type="EnsemblPlants" id="TraesCS5D02G050400.1">
    <property type="protein sequence ID" value="TraesCS5D02G050400.1.cds1"/>
    <property type="gene ID" value="TraesCS5D02G050400"/>
</dbReference>
<reference evidence="3" key="2">
    <citation type="submission" date="2018-10" db="UniProtKB">
        <authorList>
            <consortium name="EnsemblPlants"/>
        </authorList>
    </citation>
    <scope>IDENTIFICATION</scope>
</reference>
<evidence type="ECO:0000256" key="1">
    <source>
        <dbReference type="SAM" id="MobiDB-lite"/>
    </source>
</evidence>
<feature type="chain" id="PRO_5043177601" description="FAS1 domain-containing protein" evidence="2">
    <location>
        <begin position="25"/>
        <end position="521"/>
    </location>
</feature>
<name>A0A3B6MKK4_WHEAT</name>
<dbReference type="Gramene" id="TraesLAC5D03G03001370.1">
    <property type="protein sequence ID" value="TraesLAC5D03G03001370.1.CDS1"/>
    <property type="gene ID" value="TraesLAC5D03G03001370"/>
</dbReference>
<evidence type="ECO:0000313" key="3">
    <source>
        <dbReference type="EnsemblPlants" id="TraesCS5D02G050400.1.cds1"/>
    </source>
</evidence>
<evidence type="ECO:0000256" key="2">
    <source>
        <dbReference type="SAM" id="SignalP"/>
    </source>
</evidence>
<dbReference type="Gramene" id="TraesJAG5D03G03044500.1">
    <property type="protein sequence ID" value="TraesJAG5D03G03044500.1.CDS1"/>
    <property type="gene ID" value="TraesJAG5D03G03044500"/>
</dbReference>
<dbReference type="InterPro" id="IPR036378">
    <property type="entry name" value="FAS1_dom_sf"/>
</dbReference>
<reference evidence="3" key="1">
    <citation type="submission" date="2018-08" db="EMBL/GenBank/DDBJ databases">
        <authorList>
            <person name="Rossello M."/>
        </authorList>
    </citation>
    <scope>NUCLEOTIDE SEQUENCE [LARGE SCALE GENOMIC DNA]</scope>
    <source>
        <strain evidence="3">cv. Chinese Spring</strain>
    </source>
</reference>
<gene>
    <name evidence="3" type="primary">LOC123124267</name>
</gene>
<dbReference type="OMA" id="CIEGTHH"/>
<dbReference type="AlphaFoldDB" id="A0A3B6MKK4"/>
<dbReference type="Gramene" id="TraesJUL5D03G03069900.1">
    <property type="protein sequence ID" value="TraesJUL5D03G03069900.1.CDS1"/>
    <property type="gene ID" value="TraesJUL5D03G03069900"/>
</dbReference>
<dbReference type="SUPFAM" id="SSF82153">
    <property type="entry name" value="FAS1 domain"/>
    <property type="match status" value="1"/>
</dbReference>
<dbReference type="PaxDb" id="4565-Traes_5DS_4F402D74F.2"/>
<dbReference type="OrthoDB" id="765989at2759"/>
<dbReference type="Gramene" id="TraesCS5D02G050400.1">
    <property type="protein sequence ID" value="TraesCS5D02G050400.1.cds1"/>
    <property type="gene ID" value="TraesCS5D02G050400"/>
</dbReference>
<dbReference type="Gramene" id="TraesNOR5D03G03074360.1">
    <property type="protein sequence ID" value="TraesNOR5D03G03074360.1.CDS1"/>
    <property type="gene ID" value="TraesNOR5D03G03074360"/>
</dbReference>